<dbReference type="EMBL" id="JANGCN010000036">
    <property type="protein sequence ID" value="MCQ5154084.1"/>
    <property type="molecule type" value="Genomic_DNA"/>
</dbReference>
<comment type="similarity">
    <text evidence="1">Belongs to the CapA family.</text>
</comment>
<gene>
    <name evidence="3" type="ORF">NE632_12310</name>
</gene>
<dbReference type="Proteomes" id="UP001206236">
    <property type="component" value="Unassembled WGS sequence"/>
</dbReference>
<evidence type="ECO:0000256" key="1">
    <source>
        <dbReference type="ARBA" id="ARBA00005662"/>
    </source>
</evidence>
<dbReference type="RefSeq" id="WP_256322474.1">
    <property type="nucleotide sequence ID" value="NZ_JANGCN010000036.1"/>
</dbReference>
<dbReference type="AlphaFoldDB" id="A0AAW5KKK1"/>
<evidence type="ECO:0000313" key="3">
    <source>
        <dbReference type="EMBL" id="MCQ5154084.1"/>
    </source>
</evidence>
<organism evidence="3 4">
    <name type="scientific">Ruminococcus bicirculans</name>
    <name type="common">ex Wegman et al. 2014</name>
    <dbReference type="NCBI Taxonomy" id="1160721"/>
    <lineage>
        <taxon>Bacteria</taxon>
        <taxon>Bacillati</taxon>
        <taxon>Bacillota</taxon>
        <taxon>Clostridia</taxon>
        <taxon>Eubacteriales</taxon>
        <taxon>Oscillospiraceae</taxon>
        <taxon>Ruminococcus</taxon>
    </lineage>
</organism>
<evidence type="ECO:0000259" key="2">
    <source>
        <dbReference type="SMART" id="SM00854"/>
    </source>
</evidence>
<protein>
    <submittedName>
        <fullName evidence="3">CapA family protein</fullName>
    </submittedName>
</protein>
<evidence type="ECO:0000313" key="4">
    <source>
        <dbReference type="Proteomes" id="UP001206236"/>
    </source>
</evidence>
<comment type="caution">
    <text evidence="3">The sequence shown here is derived from an EMBL/GenBank/DDBJ whole genome shotgun (WGS) entry which is preliminary data.</text>
</comment>
<reference evidence="3" key="1">
    <citation type="submission" date="2022-06" db="EMBL/GenBank/DDBJ databases">
        <title>Isolation of gut microbiota from human fecal samples.</title>
        <authorList>
            <person name="Pamer E.G."/>
            <person name="Barat B."/>
            <person name="Waligurski E."/>
            <person name="Medina S."/>
            <person name="Paddock L."/>
            <person name="Mostad J."/>
        </authorList>
    </citation>
    <scope>NUCLEOTIDE SEQUENCE</scope>
    <source>
        <strain evidence="3">DFI.5.57</strain>
    </source>
</reference>
<sequence>MNILIGADFVPTKSNAEYFKKGDIKHLFGEQLTKVFENADYRIFNLEIPLTDKESPISKCGPNLIAQISSINGYKAAGVDLFTLANNHVLDQGKVGLKNTINTLNSAGIGYVGVGNTPNEAAKPFVFDCDGKKIGVYACVEHEFSVVADSSAGANPIDLLESPDHIAALKAQCDYVIVLYHGGKEHYRYPSPNLQKVCRKLVDKGADLVVCQHSHCIGCEERYAKGTIVYGQGNFLFDDSDDEFWQTGLLIEIHDDFEISYIPLVKRKETIRLAEGYEAEQIINSFSKRSKEILAEGFVNHKYSLFAADMLPTYLMRISSYKPGIILRICNRLSGYHLIPFLLRQKYVKFKRLAIENSIACEAHRELFLQGLRGENDENAYR</sequence>
<dbReference type="CDD" id="cd07381">
    <property type="entry name" value="MPP_CapA"/>
    <property type="match status" value="1"/>
</dbReference>
<dbReference type="PANTHER" id="PTHR33393:SF11">
    <property type="entry name" value="POLYGLUTAMINE SYNTHESIS ACCESSORY PROTEIN RV0574C-RELATED"/>
    <property type="match status" value="1"/>
</dbReference>
<name>A0AAW5KKK1_9FIRM</name>
<dbReference type="InterPro" id="IPR029052">
    <property type="entry name" value="Metallo-depent_PP-like"/>
</dbReference>
<dbReference type="SUPFAM" id="SSF56300">
    <property type="entry name" value="Metallo-dependent phosphatases"/>
    <property type="match status" value="1"/>
</dbReference>
<dbReference type="Gene3D" id="3.60.21.10">
    <property type="match status" value="1"/>
</dbReference>
<dbReference type="SMART" id="SM00854">
    <property type="entry name" value="PGA_cap"/>
    <property type="match status" value="1"/>
</dbReference>
<accession>A0AAW5KKK1</accession>
<proteinExistence type="inferred from homology"/>
<dbReference type="PANTHER" id="PTHR33393">
    <property type="entry name" value="POLYGLUTAMINE SYNTHESIS ACCESSORY PROTEIN RV0574C-RELATED"/>
    <property type="match status" value="1"/>
</dbReference>
<dbReference type="Pfam" id="PF09587">
    <property type="entry name" value="PGA_cap"/>
    <property type="match status" value="1"/>
</dbReference>
<dbReference type="InterPro" id="IPR052169">
    <property type="entry name" value="CW_Biosynth-Accessory"/>
</dbReference>
<dbReference type="InterPro" id="IPR019079">
    <property type="entry name" value="Capsule_synth_CapA"/>
</dbReference>
<feature type="domain" description="Capsule synthesis protein CapA" evidence="2">
    <location>
        <begin position="2"/>
        <end position="239"/>
    </location>
</feature>